<dbReference type="InterPro" id="IPR036259">
    <property type="entry name" value="MFS_trans_sf"/>
</dbReference>
<dbReference type="Gene3D" id="1.20.1250.20">
    <property type="entry name" value="MFS general substrate transporter like domains"/>
    <property type="match status" value="1"/>
</dbReference>
<evidence type="ECO:0000256" key="1">
    <source>
        <dbReference type="ARBA" id="ARBA00004141"/>
    </source>
</evidence>
<feature type="transmembrane region" description="Helical" evidence="6">
    <location>
        <begin position="188"/>
        <end position="210"/>
    </location>
</feature>
<dbReference type="PANTHER" id="PTHR23501:SF43">
    <property type="entry name" value="MULTIDRUG TRANSPORTER, PUTATIVE (AFU_ORTHOLOGUE AFUA_6G03040)-RELATED"/>
    <property type="match status" value="1"/>
</dbReference>
<evidence type="ECO:0000313" key="9">
    <source>
        <dbReference type="Proteomes" id="UP001187682"/>
    </source>
</evidence>
<keyword evidence="3 6" id="KW-1133">Transmembrane helix</keyword>
<feature type="region of interest" description="Disordered" evidence="5">
    <location>
        <begin position="1"/>
        <end position="23"/>
    </location>
</feature>
<dbReference type="AlphaFoldDB" id="A0AAE8SWL5"/>
<protein>
    <submittedName>
        <fullName evidence="8">Related to multidrug transporter</fullName>
    </submittedName>
</protein>
<dbReference type="Gene3D" id="1.20.1720.10">
    <property type="entry name" value="Multidrug resistance protein D"/>
    <property type="match status" value="1"/>
</dbReference>
<feature type="transmembrane region" description="Helical" evidence="6">
    <location>
        <begin position="370"/>
        <end position="393"/>
    </location>
</feature>
<dbReference type="InterPro" id="IPR011701">
    <property type="entry name" value="MFS"/>
</dbReference>
<sequence>MSNRPVKSPSRSYLRPQSSQPFGGNHHYGNVIGGDSIRPLTPQPVREMGSGVGSHRLSKARRVLIIACTLLGFFFSSLDAAIVATSMVSISDELQEFMNAPWIILAYLLSYMGFAVFLSRLSDICGRRDVLLGSWMIFLCFSFACARASTMLQLIIFRAFQGIGGSGLYSLAQITLTEYGPVTKPQLVGAMIGFTLAISLVLGPIIGGLISHKSDWRWIFDLNAPFSAAAMIMIAMAWPSREDRGAHASVRYSWNSVKRIDFLGCATLLCACCLLIVGVQQAASARYHWSDSVIIAILALSALSGIVFIIWQVSLNSGSCRDIKPIFPVNLLRNRVFTSTIVVTLLTGFTYLGLMVIVPERFQIIHGDNPLFAGLKLLPLLGSCTLGSFVAAAASKKTNNTSPTLVVSAGLQLLGTGLTTIISKPDSSTAALYGFQVIIGFGIGLCFSAATISVSIQVLREDLATGHGVISQARLLGGCLGISICTVILNFHNNKYLLGKLDEGQMHDLLTNPTRLSGWDSDYDKALTREVYAMAFVEEVKVMMYICAAMLAVSFFGLERHPLPMSTLTDHQMPDPALVGQGDKESPVRASHSSTWTELSDLQPLARPRQLSRLRASTDGLPI</sequence>
<dbReference type="PROSITE" id="PS50850">
    <property type="entry name" value="MFS"/>
    <property type="match status" value="1"/>
</dbReference>
<feature type="transmembrane region" description="Helical" evidence="6">
    <location>
        <begin position="430"/>
        <end position="454"/>
    </location>
</feature>
<evidence type="ECO:0000256" key="5">
    <source>
        <dbReference type="SAM" id="MobiDB-lite"/>
    </source>
</evidence>
<feature type="transmembrane region" description="Helical" evidence="6">
    <location>
        <begin position="336"/>
        <end position="358"/>
    </location>
</feature>
<evidence type="ECO:0000256" key="6">
    <source>
        <dbReference type="SAM" id="Phobius"/>
    </source>
</evidence>
<name>A0AAE8SWL5_9PEZI</name>
<feature type="transmembrane region" description="Helical" evidence="6">
    <location>
        <begin position="293"/>
        <end position="315"/>
    </location>
</feature>
<proteinExistence type="predicted"/>
<feature type="transmembrane region" description="Helical" evidence="6">
    <location>
        <begin position="405"/>
        <end position="424"/>
    </location>
</feature>
<feature type="region of interest" description="Disordered" evidence="5">
    <location>
        <begin position="567"/>
        <end position="600"/>
    </location>
</feature>
<dbReference type="EMBL" id="ONZQ02000009">
    <property type="protein sequence ID" value="SPO03749.1"/>
    <property type="molecule type" value="Genomic_DNA"/>
</dbReference>
<feature type="compositionally biased region" description="Polar residues" evidence="5">
    <location>
        <begin position="1"/>
        <end position="22"/>
    </location>
</feature>
<feature type="domain" description="Major facilitator superfamily (MFS) profile" evidence="7">
    <location>
        <begin position="65"/>
        <end position="562"/>
    </location>
</feature>
<dbReference type="InterPro" id="IPR020846">
    <property type="entry name" value="MFS_dom"/>
</dbReference>
<dbReference type="SUPFAM" id="SSF103473">
    <property type="entry name" value="MFS general substrate transporter"/>
    <property type="match status" value="1"/>
</dbReference>
<evidence type="ECO:0000256" key="3">
    <source>
        <dbReference type="ARBA" id="ARBA00022989"/>
    </source>
</evidence>
<evidence type="ECO:0000313" key="8">
    <source>
        <dbReference type="EMBL" id="SPO03749.1"/>
    </source>
</evidence>
<organism evidence="8 9">
    <name type="scientific">Cephalotrichum gorgonifer</name>
    <dbReference type="NCBI Taxonomy" id="2041049"/>
    <lineage>
        <taxon>Eukaryota</taxon>
        <taxon>Fungi</taxon>
        <taxon>Dikarya</taxon>
        <taxon>Ascomycota</taxon>
        <taxon>Pezizomycotina</taxon>
        <taxon>Sordariomycetes</taxon>
        <taxon>Hypocreomycetidae</taxon>
        <taxon>Microascales</taxon>
        <taxon>Microascaceae</taxon>
        <taxon>Cephalotrichum</taxon>
    </lineage>
</organism>
<feature type="transmembrane region" description="Helical" evidence="6">
    <location>
        <begin position="100"/>
        <end position="118"/>
    </location>
</feature>
<evidence type="ECO:0000256" key="4">
    <source>
        <dbReference type="ARBA" id="ARBA00023136"/>
    </source>
</evidence>
<dbReference type="PRINTS" id="PR01036">
    <property type="entry name" value="TCRTETB"/>
</dbReference>
<keyword evidence="4 6" id="KW-0472">Membrane</keyword>
<feature type="transmembrane region" description="Helical" evidence="6">
    <location>
        <begin position="260"/>
        <end position="281"/>
    </location>
</feature>
<reference evidence="8" key="1">
    <citation type="submission" date="2018-03" db="EMBL/GenBank/DDBJ databases">
        <authorList>
            <person name="Guldener U."/>
        </authorList>
    </citation>
    <scope>NUCLEOTIDE SEQUENCE</scope>
</reference>
<comment type="caution">
    <text evidence="8">The sequence shown here is derived from an EMBL/GenBank/DDBJ whole genome shotgun (WGS) entry which is preliminary data.</text>
</comment>
<accession>A0AAE8SWL5</accession>
<feature type="transmembrane region" description="Helical" evidence="6">
    <location>
        <begin position="542"/>
        <end position="558"/>
    </location>
</feature>
<dbReference type="Pfam" id="PF07690">
    <property type="entry name" value="MFS_1"/>
    <property type="match status" value="1"/>
</dbReference>
<feature type="compositionally biased region" description="Polar residues" evidence="5">
    <location>
        <begin position="591"/>
        <end position="600"/>
    </location>
</feature>
<dbReference type="GO" id="GO:0005886">
    <property type="term" value="C:plasma membrane"/>
    <property type="evidence" value="ECO:0007669"/>
    <property type="project" value="TreeGrafter"/>
</dbReference>
<keyword evidence="2 6" id="KW-0812">Transmembrane</keyword>
<feature type="transmembrane region" description="Helical" evidence="6">
    <location>
        <begin position="130"/>
        <end position="149"/>
    </location>
</feature>
<evidence type="ECO:0000259" key="7">
    <source>
        <dbReference type="PROSITE" id="PS50850"/>
    </source>
</evidence>
<gene>
    <name evidence="8" type="ORF">DNG_06432</name>
</gene>
<dbReference type="PANTHER" id="PTHR23501">
    <property type="entry name" value="MAJOR FACILITATOR SUPERFAMILY"/>
    <property type="match status" value="1"/>
</dbReference>
<evidence type="ECO:0000256" key="2">
    <source>
        <dbReference type="ARBA" id="ARBA00022692"/>
    </source>
</evidence>
<feature type="transmembrane region" description="Helical" evidence="6">
    <location>
        <begin position="222"/>
        <end position="239"/>
    </location>
</feature>
<feature type="transmembrane region" description="Helical" evidence="6">
    <location>
        <begin position="475"/>
        <end position="492"/>
    </location>
</feature>
<comment type="subcellular location">
    <subcellularLocation>
        <location evidence="1">Membrane</location>
        <topology evidence="1">Multi-pass membrane protein</topology>
    </subcellularLocation>
</comment>
<feature type="transmembrane region" description="Helical" evidence="6">
    <location>
        <begin position="63"/>
        <end position="88"/>
    </location>
</feature>
<keyword evidence="9" id="KW-1185">Reference proteome</keyword>
<dbReference type="GO" id="GO:0022857">
    <property type="term" value="F:transmembrane transporter activity"/>
    <property type="evidence" value="ECO:0007669"/>
    <property type="project" value="InterPro"/>
</dbReference>
<dbReference type="Proteomes" id="UP001187682">
    <property type="component" value="Unassembled WGS sequence"/>
</dbReference>